<keyword evidence="3" id="KW-0808">Transferase</keyword>
<feature type="binding site" evidence="1">
    <location>
        <position position="775"/>
    </location>
    <ligand>
        <name>Zn(2+)</name>
        <dbReference type="ChEBI" id="CHEBI:29105"/>
    </ligand>
</feature>
<dbReference type="Pfam" id="PF05147">
    <property type="entry name" value="LANC_like"/>
    <property type="match status" value="1"/>
</dbReference>
<dbReference type="Gene3D" id="1.10.510.10">
    <property type="entry name" value="Transferase(Phosphotransferase) domain 1"/>
    <property type="match status" value="1"/>
</dbReference>
<dbReference type="PANTHER" id="PTHR12736:SF21">
    <property type="entry name" value="LANC-LIKE PROTEIN 2"/>
    <property type="match status" value="1"/>
</dbReference>
<feature type="binding site" evidence="1">
    <location>
        <position position="776"/>
    </location>
    <ligand>
        <name>Zn(2+)</name>
        <dbReference type="ChEBI" id="CHEBI:29105"/>
    </ligand>
</feature>
<dbReference type="InterPro" id="IPR058053">
    <property type="entry name" value="RamC_C"/>
</dbReference>
<dbReference type="RefSeq" id="WP_200825713.1">
    <property type="nucleotide sequence ID" value="NZ_FWXV01000005.1"/>
</dbReference>
<dbReference type="Gene3D" id="1.50.10.20">
    <property type="match status" value="1"/>
</dbReference>
<evidence type="ECO:0000256" key="1">
    <source>
        <dbReference type="PIRSR" id="PIRSR607822-1"/>
    </source>
</evidence>
<reference evidence="3 4" key="1">
    <citation type="submission" date="2017-04" db="EMBL/GenBank/DDBJ databases">
        <authorList>
            <person name="Afonso C.L."/>
            <person name="Miller P.J."/>
            <person name="Scott M.A."/>
            <person name="Spackman E."/>
            <person name="Goraichik I."/>
            <person name="Dimitrov K.M."/>
            <person name="Suarez D.L."/>
            <person name="Swayne D.E."/>
        </authorList>
    </citation>
    <scope>NUCLEOTIDE SEQUENCE [LARGE SCALE GENOMIC DNA]</scope>
    <source>
        <strain evidence="3 4">DSM 43828</strain>
    </source>
</reference>
<dbReference type="InterPro" id="IPR000719">
    <property type="entry name" value="Prot_kinase_dom"/>
</dbReference>
<keyword evidence="1" id="KW-0862">Zinc</keyword>
<dbReference type="InterPro" id="IPR038498">
    <property type="entry name" value="OspF/SpvC_sf"/>
</dbReference>
<keyword evidence="3" id="KW-0418">Kinase</keyword>
<dbReference type="GO" id="GO:0005524">
    <property type="term" value="F:ATP binding"/>
    <property type="evidence" value="ECO:0007669"/>
    <property type="project" value="InterPro"/>
</dbReference>
<keyword evidence="1" id="KW-0479">Metal-binding</keyword>
<gene>
    <name evidence="3" type="ORF">SAMN05661093_05627</name>
</gene>
<dbReference type="NCBIfam" id="NF038150">
    <property type="entry name" value="lanthi_synth_IV"/>
    <property type="match status" value="1"/>
</dbReference>
<dbReference type="CDD" id="cd04791">
    <property type="entry name" value="LanC_SerThrkinase"/>
    <property type="match status" value="1"/>
</dbReference>
<sequence>MLGTEAPGWTLQDGATWCMVTPALHTHRRQGWKLHVSAIASTAHHVLEAVTPILAEHRCAFKFASCPRVLIDLTGVRAPRAQSGKFLTVYPTDDDQLRELAQRLHEATIGLAGPAILSDRRYRPDSVVHYRYGSFTSARELNDEGFYEGQLLAPDGSFVPDKRNPWFSPPEWAVPPFEQSARNGGTGRPVLLAGRYLVREAIRHANRGGVYRAEDQRTGEAVLIKEARPHIGAGTSDGDARDWLRYEAHVLSKLAPLGVTPAVREVFESSGHVFLVEDLIEGTSLTEWSIDQATRNGARMPLELMWRLARDLTRLVAQAHAAGFVVRDLKPSNVMMTPRNEPVLIDLECAVELGAAVHVRGTAGFTAPEHLAAADGVKAGPEVDCFSIGATLLHTATGINPVLAEDTEPVRPVADRLAAIVGAAAPEHPALRALAPLVIGMTADVPDRWPLDKAVAFLSAKPDVAAVEAPALNGVANRLSRDGFAYLAETIDVNAEYLWPRGRGVPAGDPCNVQLGAGGVLAVLDRAVRTGAHPEVEPVLRSAAEWLGRRLTQPDRILPGLHFGRSGAVWALYDAARTLGDTALADQATAYALRIPLDWSNPDICHGLAGAGLAQVHLWWATGDRRFADRATECADRVLRLLENSASGVEWPLEHRRELAGCPSYGFGHGIAGVATFLLIAGRALDWPELVDIAASGGHALCAVAERDGELVLWPKGPGRTERMGLTLWCHGASGIGTFLIRLWQATGEQVFLDHAERAARVVHRDRWRHSPSTCHGVAGNAQLLLDVADATGEAQYRYWAEEAVVCLATRATRRADRLLVPDETLREVQASYQVGLSGALDFLLRLEYGGGRAWLPDFE</sequence>
<evidence type="ECO:0000313" key="3">
    <source>
        <dbReference type="EMBL" id="SMD17766.1"/>
    </source>
</evidence>
<dbReference type="Gene3D" id="3.30.200.20">
    <property type="entry name" value="Phosphorylase Kinase, domain 1"/>
    <property type="match status" value="1"/>
</dbReference>
<evidence type="ECO:0000313" key="4">
    <source>
        <dbReference type="Proteomes" id="UP000192674"/>
    </source>
</evidence>
<dbReference type="GO" id="GO:0004672">
    <property type="term" value="F:protein kinase activity"/>
    <property type="evidence" value="ECO:0007669"/>
    <property type="project" value="InterPro"/>
</dbReference>
<feature type="binding site" evidence="1">
    <location>
        <position position="730"/>
    </location>
    <ligand>
        <name>Zn(2+)</name>
        <dbReference type="ChEBI" id="CHEBI:29105"/>
    </ligand>
</feature>
<dbReference type="InterPro" id="IPR057929">
    <property type="entry name" value="RamC_N"/>
</dbReference>
<protein>
    <submittedName>
        <fullName evidence="3">Protein kinase domain-containing protein</fullName>
    </submittedName>
</protein>
<dbReference type="Pfam" id="PF25816">
    <property type="entry name" value="RamC_N"/>
    <property type="match status" value="1"/>
</dbReference>
<dbReference type="InterPro" id="IPR007822">
    <property type="entry name" value="LANC-like"/>
</dbReference>
<dbReference type="SUPFAM" id="SSF56112">
    <property type="entry name" value="Protein kinase-like (PK-like)"/>
    <property type="match status" value="1"/>
</dbReference>
<dbReference type="GO" id="GO:0005886">
    <property type="term" value="C:plasma membrane"/>
    <property type="evidence" value="ECO:0007669"/>
    <property type="project" value="TreeGrafter"/>
</dbReference>
<dbReference type="PROSITE" id="PS50011">
    <property type="entry name" value="PROTEIN_KINASE_DOM"/>
    <property type="match status" value="1"/>
</dbReference>
<dbReference type="PANTHER" id="PTHR12736">
    <property type="entry name" value="LANC-LIKE PROTEIN"/>
    <property type="match status" value="1"/>
</dbReference>
<feature type="domain" description="Protein kinase" evidence="2">
    <location>
        <begin position="196"/>
        <end position="458"/>
    </location>
</feature>
<accession>A0A1W2F8D7</accession>
<dbReference type="Proteomes" id="UP000192674">
    <property type="component" value="Unassembled WGS sequence"/>
</dbReference>
<dbReference type="SUPFAM" id="SSF158745">
    <property type="entry name" value="LanC-like"/>
    <property type="match status" value="1"/>
</dbReference>
<dbReference type="GO" id="GO:0046872">
    <property type="term" value="F:metal ion binding"/>
    <property type="evidence" value="ECO:0007669"/>
    <property type="project" value="UniProtKB-KW"/>
</dbReference>
<dbReference type="Pfam" id="PF00069">
    <property type="entry name" value="Pkinase"/>
    <property type="match status" value="1"/>
</dbReference>
<proteinExistence type="predicted"/>
<evidence type="ECO:0000259" key="2">
    <source>
        <dbReference type="PROSITE" id="PS50011"/>
    </source>
</evidence>
<dbReference type="InterPro" id="IPR011009">
    <property type="entry name" value="Kinase-like_dom_sf"/>
</dbReference>
<dbReference type="GO" id="GO:0031179">
    <property type="term" value="P:peptide modification"/>
    <property type="evidence" value="ECO:0007669"/>
    <property type="project" value="InterPro"/>
</dbReference>
<organism evidence="3 4">
    <name type="scientific">Kibdelosporangium aridum</name>
    <dbReference type="NCBI Taxonomy" id="2030"/>
    <lineage>
        <taxon>Bacteria</taxon>
        <taxon>Bacillati</taxon>
        <taxon>Actinomycetota</taxon>
        <taxon>Actinomycetes</taxon>
        <taxon>Pseudonocardiales</taxon>
        <taxon>Pseudonocardiaceae</taxon>
        <taxon>Kibdelosporangium</taxon>
    </lineage>
</organism>
<dbReference type="Gene3D" id="3.30.2430.10">
    <property type="entry name" value="phosphothreonine lyase"/>
    <property type="match status" value="1"/>
</dbReference>
<name>A0A1W2F8D7_KIBAR</name>
<dbReference type="SMART" id="SM01260">
    <property type="entry name" value="LANC_like"/>
    <property type="match status" value="1"/>
</dbReference>
<dbReference type="AlphaFoldDB" id="A0A1W2F8D7"/>
<keyword evidence="4" id="KW-1185">Reference proteome</keyword>
<dbReference type="SMART" id="SM00220">
    <property type="entry name" value="S_TKc"/>
    <property type="match status" value="1"/>
</dbReference>
<dbReference type="EMBL" id="FWXV01000005">
    <property type="protein sequence ID" value="SMD17766.1"/>
    <property type="molecule type" value="Genomic_DNA"/>
</dbReference>
<dbReference type="PRINTS" id="PR01950">
    <property type="entry name" value="LANCSUPER"/>
</dbReference>